<keyword evidence="3" id="KW-0677">Repeat</keyword>
<evidence type="ECO:0000259" key="6">
    <source>
        <dbReference type="PROSITE" id="PS50004"/>
    </source>
</evidence>
<keyword evidence="2" id="KW-0812">Transmembrane</keyword>
<name>A0A0B6YS21_9EUPU</name>
<dbReference type="SUPFAM" id="SSF49562">
    <property type="entry name" value="C2 domain (Calcium/lipid-binding domain, CaLB)"/>
    <property type="match status" value="1"/>
</dbReference>
<comment type="subcellular location">
    <subcellularLocation>
        <location evidence="1">Membrane</location>
        <topology evidence="1">Single-pass membrane protein</topology>
    </subcellularLocation>
</comment>
<dbReference type="PANTHER" id="PTHR12546:SF33">
    <property type="entry name" value="SPERM VESICLE FUSION PROTEIN FER-1"/>
    <property type="match status" value="1"/>
</dbReference>
<dbReference type="EMBL" id="HACG01011455">
    <property type="protein sequence ID" value="CEK58320.1"/>
    <property type="molecule type" value="Transcribed_RNA"/>
</dbReference>
<gene>
    <name evidence="7" type="primary">ORF32695</name>
</gene>
<evidence type="ECO:0000256" key="3">
    <source>
        <dbReference type="ARBA" id="ARBA00022737"/>
    </source>
</evidence>
<proteinExistence type="predicted"/>
<dbReference type="InterPro" id="IPR000008">
    <property type="entry name" value="C2_dom"/>
</dbReference>
<protein>
    <recommendedName>
        <fullName evidence="6">C2 domain-containing protein</fullName>
    </recommendedName>
</protein>
<evidence type="ECO:0000256" key="4">
    <source>
        <dbReference type="ARBA" id="ARBA00022989"/>
    </source>
</evidence>
<keyword evidence="4" id="KW-1133">Transmembrane helix</keyword>
<dbReference type="InterPro" id="IPR035892">
    <property type="entry name" value="C2_domain_sf"/>
</dbReference>
<dbReference type="AlphaFoldDB" id="A0A0B6YS21"/>
<dbReference type="PROSITE" id="PS50004">
    <property type="entry name" value="C2"/>
    <property type="match status" value="1"/>
</dbReference>
<sequence length="206" mass="23382">LYLAEDIPTVDSFMDAITNVFHSGDEEMDYPDPYVVMSFAGCEVKSTVMHCSDNPEWYQILKISSQFPSMCERIKIQIRDCGHIGSDKIICTRFASVTALSCLENDGFLPTFGPCFVNIYGAPLENNELQDKFKDMNTGKVEGVAYRGRVLMQLKTSLSELTDRAVDAMIEEDRMYANKFMRKRKYRIYGTFYSATLICSSLVDSP</sequence>
<feature type="domain" description="C2" evidence="6">
    <location>
        <begin position="1"/>
        <end position="113"/>
    </location>
</feature>
<accession>A0A0B6YS21</accession>
<dbReference type="Pfam" id="PF00168">
    <property type="entry name" value="C2"/>
    <property type="match status" value="1"/>
</dbReference>
<dbReference type="GO" id="GO:0007009">
    <property type="term" value="P:plasma membrane organization"/>
    <property type="evidence" value="ECO:0007669"/>
    <property type="project" value="TreeGrafter"/>
</dbReference>
<dbReference type="GO" id="GO:0061025">
    <property type="term" value="P:membrane fusion"/>
    <property type="evidence" value="ECO:0007669"/>
    <property type="project" value="TreeGrafter"/>
</dbReference>
<evidence type="ECO:0000256" key="2">
    <source>
        <dbReference type="ARBA" id="ARBA00022692"/>
    </source>
</evidence>
<feature type="non-terminal residue" evidence="7">
    <location>
        <position position="1"/>
    </location>
</feature>
<reference evidence="7" key="1">
    <citation type="submission" date="2014-12" db="EMBL/GenBank/DDBJ databases">
        <title>Insight into the proteome of Arion vulgaris.</title>
        <authorList>
            <person name="Aradska J."/>
            <person name="Bulat T."/>
            <person name="Smidak R."/>
            <person name="Sarate P."/>
            <person name="Gangsoo J."/>
            <person name="Sialana F."/>
            <person name="Bilban M."/>
            <person name="Lubec G."/>
        </authorList>
    </citation>
    <scope>NUCLEOTIDE SEQUENCE</scope>
    <source>
        <tissue evidence="7">Skin</tissue>
    </source>
</reference>
<keyword evidence="5" id="KW-0472">Membrane</keyword>
<feature type="non-terminal residue" evidence="7">
    <location>
        <position position="206"/>
    </location>
</feature>
<evidence type="ECO:0000256" key="1">
    <source>
        <dbReference type="ARBA" id="ARBA00004167"/>
    </source>
</evidence>
<evidence type="ECO:0000313" key="7">
    <source>
        <dbReference type="EMBL" id="CEK58320.1"/>
    </source>
</evidence>
<organism evidence="7">
    <name type="scientific">Arion vulgaris</name>
    <dbReference type="NCBI Taxonomy" id="1028688"/>
    <lineage>
        <taxon>Eukaryota</taxon>
        <taxon>Metazoa</taxon>
        <taxon>Spiralia</taxon>
        <taxon>Lophotrochozoa</taxon>
        <taxon>Mollusca</taxon>
        <taxon>Gastropoda</taxon>
        <taxon>Heterobranchia</taxon>
        <taxon>Euthyneura</taxon>
        <taxon>Panpulmonata</taxon>
        <taxon>Eupulmonata</taxon>
        <taxon>Stylommatophora</taxon>
        <taxon>Helicina</taxon>
        <taxon>Arionoidea</taxon>
        <taxon>Arionidae</taxon>
        <taxon>Arion</taxon>
    </lineage>
</organism>
<dbReference type="PANTHER" id="PTHR12546">
    <property type="entry name" value="FER-1-LIKE"/>
    <property type="match status" value="1"/>
</dbReference>
<dbReference type="InterPro" id="IPR037721">
    <property type="entry name" value="Ferlin"/>
</dbReference>
<evidence type="ECO:0000256" key="5">
    <source>
        <dbReference type="ARBA" id="ARBA00023136"/>
    </source>
</evidence>
<dbReference type="Gene3D" id="2.60.40.150">
    <property type="entry name" value="C2 domain"/>
    <property type="match status" value="1"/>
</dbReference>
<dbReference type="GO" id="GO:0016020">
    <property type="term" value="C:membrane"/>
    <property type="evidence" value="ECO:0007669"/>
    <property type="project" value="UniProtKB-SubCell"/>
</dbReference>